<organism evidence="1 2">
    <name type="scientific">Liparis tanakae</name>
    <name type="common">Tanaka's snailfish</name>
    <dbReference type="NCBI Taxonomy" id="230148"/>
    <lineage>
        <taxon>Eukaryota</taxon>
        <taxon>Metazoa</taxon>
        <taxon>Chordata</taxon>
        <taxon>Craniata</taxon>
        <taxon>Vertebrata</taxon>
        <taxon>Euteleostomi</taxon>
        <taxon>Actinopterygii</taxon>
        <taxon>Neopterygii</taxon>
        <taxon>Teleostei</taxon>
        <taxon>Neoteleostei</taxon>
        <taxon>Acanthomorphata</taxon>
        <taxon>Eupercaria</taxon>
        <taxon>Perciformes</taxon>
        <taxon>Cottioidei</taxon>
        <taxon>Cottales</taxon>
        <taxon>Liparidae</taxon>
        <taxon>Liparis</taxon>
    </lineage>
</organism>
<dbReference type="EMBL" id="SRLO01000626">
    <property type="protein sequence ID" value="TNN50239.1"/>
    <property type="molecule type" value="Genomic_DNA"/>
</dbReference>
<evidence type="ECO:0000313" key="1">
    <source>
        <dbReference type="EMBL" id="TNN50239.1"/>
    </source>
</evidence>
<evidence type="ECO:0000313" key="2">
    <source>
        <dbReference type="Proteomes" id="UP000314294"/>
    </source>
</evidence>
<sequence length="60" mass="6855">MLIRVYMDVKGERDATRWNELATQPPCSHHSRLSHRGAPGFGSVWGGFLPSHNQPLRRGW</sequence>
<reference evidence="1 2" key="1">
    <citation type="submission" date="2019-03" db="EMBL/GenBank/DDBJ databases">
        <title>First draft genome of Liparis tanakae, snailfish: a comprehensive survey of snailfish specific genes.</title>
        <authorList>
            <person name="Kim W."/>
            <person name="Song I."/>
            <person name="Jeong J.-H."/>
            <person name="Kim D."/>
            <person name="Kim S."/>
            <person name="Ryu S."/>
            <person name="Song J.Y."/>
            <person name="Lee S.K."/>
        </authorList>
    </citation>
    <scope>NUCLEOTIDE SEQUENCE [LARGE SCALE GENOMIC DNA]</scope>
    <source>
        <tissue evidence="1">Muscle</tissue>
    </source>
</reference>
<accession>A0A4Z2G9R0</accession>
<protein>
    <submittedName>
        <fullName evidence="1">Uncharacterized protein</fullName>
    </submittedName>
</protein>
<keyword evidence="2" id="KW-1185">Reference proteome</keyword>
<dbReference type="Proteomes" id="UP000314294">
    <property type="component" value="Unassembled WGS sequence"/>
</dbReference>
<gene>
    <name evidence="1" type="ORF">EYF80_039576</name>
</gene>
<dbReference type="AlphaFoldDB" id="A0A4Z2G9R0"/>
<name>A0A4Z2G9R0_9TELE</name>
<proteinExistence type="predicted"/>
<comment type="caution">
    <text evidence="1">The sequence shown here is derived from an EMBL/GenBank/DDBJ whole genome shotgun (WGS) entry which is preliminary data.</text>
</comment>